<organism evidence="1 2">
    <name type="scientific">Nelumbo nucifera</name>
    <name type="common">Sacred lotus</name>
    <dbReference type="NCBI Taxonomy" id="4432"/>
    <lineage>
        <taxon>Eukaryota</taxon>
        <taxon>Viridiplantae</taxon>
        <taxon>Streptophyta</taxon>
        <taxon>Embryophyta</taxon>
        <taxon>Tracheophyta</taxon>
        <taxon>Spermatophyta</taxon>
        <taxon>Magnoliopsida</taxon>
        <taxon>Proteales</taxon>
        <taxon>Nelumbonaceae</taxon>
        <taxon>Nelumbo</taxon>
    </lineage>
</organism>
<dbReference type="AlphaFoldDB" id="A0A822XNI7"/>
<comment type="caution">
    <text evidence="1">The sequence shown here is derived from an EMBL/GenBank/DDBJ whole genome shotgun (WGS) entry which is preliminary data.</text>
</comment>
<dbReference type="Proteomes" id="UP000607653">
    <property type="component" value="Unassembled WGS sequence"/>
</dbReference>
<keyword evidence="2" id="KW-1185">Reference proteome</keyword>
<evidence type="ECO:0000313" key="1">
    <source>
        <dbReference type="EMBL" id="DAD23174.1"/>
    </source>
</evidence>
<gene>
    <name evidence="1" type="ORF">HUJ06_024637</name>
</gene>
<protein>
    <recommendedName>
        <fullName evidence="3">Pentatricopeptide repeat-containing protein</fullName>
    </recommendedName>
</protein>
<name>A0A822XNI7_NELNU</name>
<sequence length="213" mass="23863">MKDNGITPDVTSYNYMLTVLCVAGDLEATTGVLSLEEGLEVDPRTYDAMVLRASFLKSVLGPGIPAWWLHWHSSFLVSSFRGTDPPSMSYSSRVIQLTHGRHMPPHAVKNAKLLVDATISIEQPFVQPHHQGGFTISLLKDLSHVRSLALSSWCFQRCCPNVKILKLEMDEPRHLDWELVDTEEIERVCLASRKKTSGNHIWSLVSLSAPSRK</sequence>
<reference evidence="1 2" key="1">
    <citation type="journal article" date="2020" name="Mol. Biol. Evol.">
        <title>Distinct Expression and Methylation Patterns for Genes with Different Fates following a Single Whole-Genome Duplication in Flowering Plants.</title>
        <authorList>
            <person name="Shi T."/>
            <person name="Rahmani R.S."/>
            <person name="Gugger P.F."/>
            <person name="Wang M."/>
            <person name="Li H."/>
            <person name="Zhang Y."/>
            <person name="Li Z."/>
            <person name="Wang Q."/>
            <person name="Van de Peer Y."/>
            <person name="Marchal K."/>
            <person name="Chen J."/>
        </authorList>
    </citation>
    <scope>NUCLEOTIDE SEQUENCE [LARGE SCALE GENOMIC DNA]</scope>
    <source>
        <tissue evidence="1">Leaf</tissue>
    </source>
</reference>
<dbReference type="EMBL" id="DUZY01000001">
    <property type="protein sequence ID" value="DAD23174.1"/>
    <property type="molecule type" value="Genomic_DNA"/>
</dbReference>
<evidence type="ECO:0000313" key="2">
    <source>
        <dbReference type="Proteomes" id="UP000607653"/>
    </source>
</evidence>
<evidence type="ECO:0008006" key="3">
    <source>
        <dbReference type="Google" id="ProtNLM"/>
    </source>
</evidence>
<accession>A0A822XNI7</accession>
<proteinExistence type="predicted"/>
<dbReference type="Gene3D" id="1.25.40.10">
    <property type="entry name" value="Tetratricopeptide repeat domain"/>
    <property type="match status" value="1"/>
</dbReference>
<dbReference type="InterPro" id="IPR011990">
    <property type="entry name" value="TPR-like_helical_dom_sf"/>
</dbReference>